<protein>
    <recommendedName>
        <fullName evidence="3">YbjN domain-containing protein</fullName>
    </recommendedName>
</protein>
<dbReference type="RefSeq" id="WP_017742254.1">
    <property type="nucleotide sequence ID" value="NZ_KQ976354.1"/>
</dbReference>
<proteinExistence type="predicted"/>
<gene>
    <name evidence="1" type="ORF">WA1_00185</name>
</gene>
<dbReference type="AlphaFoldDB" id="A0A139XG18"/>
<comment type="caution">
    <text evidence="1">The sequence shown here is derived from an EMBL/GenBank/DDBJ whole genome shotgun (WGS) entry which is preliminary data.</text>
</comment>
<name>A0A139XG18_9CYAN</name>
<organism evidence="1 2">
    <name type="scientific">Scytonema hofmannii PCC 7110</name>
    <dbReference type="NCBI Taxonomy" id="128403"/>
    <lineage>
        <taxon>Bacteria</taxon>
        <taxon>Bacillati</taxon>
        <taxon>Cyanobacteriota</taxon>
        <taxon>Cyanophyceae</taxon>
        <taxon>Nostocales</taxon>
        <taxon>Scytonemataceae</taxon>
        <taxon>Scytonema</taxon>
    </lineage>
</organism>
<dbReference type="EMBL" id="ANNX02000012">
    <property type="protein sequence ID" value="KYC43628.1"/>
    <property type="molecule type" value="Genomic_DNA"/>
</dbReference>
<keyword evidence="2" id="KW-1185">Reference proteome</keyword>
<dbReference type="STRING" id="128403.WA1_00185"/>
<sequence length="165" mass="18679">MTNPEISQLLPILQQNGFVTQLLPASNEFPNEQLFVALGTEHKYQTWKLEMLLLPGVDDPPLLQLFLLLPLEVRETAILNLVSVIVYLNDRLPLPGFGFNWQDGIIYYRLIVPCPNQELDGEAILGTIRMICYLVDEFVEILEDVAQGNKNQEQGMQAIEQKIAG</sequence>
<evidence type="ECO:0000313" key="2">
    <source>
        <dbReference type="Proteomes" id="UP000076925"/>
    </source>
</evidence>
<evidence type="ECO:0000313" key="1">
    <source>
        <dbReference type="EMBL" id="KYC43628.1"/>
    </source>
</evidence>
<dbReference type="Proteomes" id="UP000076925">
    <property type="component" value="Unassembled WGS sequence"/>
</dbReference>
<accession>A0A139XG18</accession>
<dbReference type="OrthoDB" id="21912at2"/>
<evidence type="ECO:0008006" key="3">
    <source>
        <dbReference type="Google" id="ProtNLM"/>
    </source>
</evidence>
<reference evidence="1 2" key="1">
    <citation type="journal article" date="2013" name="Genome Biol. Evol.">
        <title>Genomes of Stigonematalean cyanobacteria (subsection V) and the evolution of oxygenic photosynthesis from prokaryotes to plastids.</title>
        <authorList>
            <person name="Dagan T."/>
            <person name="Roettger M."/>
            <person name="Stucken K."/>
            <person name="Landan G."/>
            <person name="Koch R."/>
            <person name="Major P."/>
            <person name="Gould S.B."/>
            <person name="Goremykin V.V."/>
            <person name="Rippka R."/>
            <person name="Tandeau de Marsac N."/>
            <person name="Gugger M."/>
            <person name="Lockhart P.J."/>
            <person name="Allen J.F."/>
            <person name="Brune I."/>
            <person name="Maus I."/>
            <person name="Puhler A."/>
            <person name="Martin W.F."/>
        </authorList>
    </citation>
    <scope>NUCLEOTIDE SEQUENCE [LARGE SCALE GENOMIC DNA]</scope>
    <source>
        <strain evidence="1 2">PCC 7110</strain>
    </source>
</reference>